<evidence type="ECO:0000313" key="1">
    <source>
        <dbReference type="EMBL" id="KIJ62838.1"/>
    </source>
</evidence>
<dbReference type="EMBL" id="KN839853">
    <property type="protein sequence ID" value="KIJ62838.1"/>
    <property type="molecule type" value="Genomic_DNA"/>
</dbReference>
<proteinExistence type="predicted"/>
<dbReference type="Proteomes" id="UP000053820">
    <property type="component" value="Unassembled WGS sequence"/>
</dbReference>
<organism evidence="1 2">
    <name type="scientific">Hydnomerulius pinastri MD-312</name>
    <dbReference type="NCBI Taxonomy" id="994086"/>
    <lineage>
        <taxon>Eukaryota</taxon>
        <taxon>Fungi</taxon>
        <taxon>Dikarya</taxon>
        <taxon>Basidiomycota</taxon>
        <taxon>Agaricomycotina</taxon>
        <taxon>Agaricomycetes</taxon>
        <taxon>Agaricomycetidae</taxon>
        <taxon>Boletales</taxon>
        <taxon>Boletales incertae sedis</taxon>
        <taxon>Leucogyrophana</taxon>
    </lineage>
</organism>
<accession>A0A0C9W702</accession>
<evidence type="ECO:0000313" key="2">
    <source>
        <dbReference type="Proteomes" id="UP000053820"/>
    </source>
</evidence>
<dbReference type="HOGENOM" id="CLU_1594754_0_0_1"/>
<name>A0A0C9W702_9AGAM</name>
<dbReference type="AlphaFoldDB" id="A0A0C9W702"/>
<reference evidence="1 2" key="1">
    <citation type="submission" date="2014-04" db="EMBL/GenBank/DDBJ databases">
        <title>Evolutionary Origins and Diversification of the Mycorrhizal Mutualists.</title>
        <authorList>
            <consortium name="DOE Joint Genome Institute"/>
            <consortium name="Mycorrhizal Genomics Consortium"/>
            <person name="Kohler A."/>
            <person name="Kuo A."/>
            <person name="Nagy L.G."/>
            <person name="Floudas D."/>
            <person name="Copeland A."/>
            <person name="Barry K.W."/>
            <person name="Cichocki N."/>
            <person name="Veneault-Fourrey C."/>
            <person name="LaButti K."/>
            <person name="Lindquist E.A."/>
            <person name="Lipzen A."/>
            <person name="Lundell T."/>
            <person name="Morin E."/>
            <person name="Murat C."/>
            <person name="Riley R."/>
            <person name="Ohm R."/>
            <person name="Sun H."/>
            <person name="Tunlid A."/>
            <person name="Henrissat B."/>
            <person name="Grigoriev I.V."/>
            <person name="Hibbett D.S."/>
            <person name="Martin F."/>
        </authorList>
    </citation>
    <scope>NUCLEOTIDE SEQUENCE [LARGE SCALE GENOMIC DNA]</scope>
    <source>
        <strain evidence="1 2">MD-312</strain>
    </source>
</reference>
<protein>
    <submittedName>
        <fullName evidence="1">Unplaced genomic scaffold scaffold_19, whole genome shotgun sequence</fullName>
    </submittedName>
</protein>
<keyword evidence="2" id="KW-1185">Reference proteome</keyword>
<sequence length="167" mass="19025">MVKEEFMVSSPPTRNRKLRRDRLQLNGDGVLSYHPHIRANRACRGGHLLWPPSIALVAGTGGDTFSFLAFPLETLSGDRIIQRRRFDLGGWRFLNPYAFKLSDMGRAVKKLLGSQWSMTALAEENRAEAKRCFNFQYETFLILLSWGLVVNLEGMSPTIDECSQIYL</sequence>
<gene>
    <name evidence="1" type="ORF">HYDPIDRAFT_188777</name>
</gene>